<dbReference type="OrthoDB" id="4220372at2759"/>
<feature type="compositionally biased region" description="Basic and acidic residues" evidence="1">
    <location>
        <begin position="1"/>
        <end position="10"/>
    </location>
</feature>
<dbReference type="EMBL" id="MTYH01000105">
    <property type="protein sequence ID" value="PNP38342.1"/>
    <property type="molecule type" value="Genomic_DNA"/>
</dbReference>
<evidence type="ECO:0000313" key="3">
    <source>
        <dbReference type="Proteomes" id="UP000236546"/>
    </source>
</evidence>
<evidence type="ECO:0000313" key="2">
    <source>
        <dbReference type="EMBL" id="PNP38342.1"/>
    </source>
</evidence>
<feature type="region of interest" description="Disordered" evidence="1">
    <location>
        <begin position="1"/>
        <end position="69"/>
    </location>
</feature>
<protein>
    <submittedName>
        <fullName evidence="2">Uncharacterized protein</fullName>
    </submittedName>
</protein>
<proteinExistence type="predicted"/>
<reference evidence="2 3" key="1">
    <citation type="submission" date="2017-02" db="EMBL/GenBank/DDBJ databases">
        <title>Genomes of Trichoderma spp. with biocontrol activity.</title>
        <authorList>
            <person name="Gardiner D."/>
            <person name="Kazan K."/>
            <person name="Vos C."/>
            <person name="Harvey P."/>
        </authorList>
    </citation>
    <scope>NUCLEOTIDE SEQUENCE [LARGE SCALE GENOMIC DNA]</scope>
    <source>
        <strain evidence="2 3">A5MH</strain>
    </source>
</reference>
<accession>A0A2K0SYJ3</accession>
<dbReference type="PANTHER" id="PTHR38791">
    <property type="entry name" value="ZN(II)2CYS6 TRANSCRIPTION FACTOR (EUROFUNG)-RELATED-RELATED"/>
    <property type="match status" value="1"/>
</dbReference>
<dbReference type="Proteomes" id="UP000236546">
    <property type="component" value="Unassembled WGS sequence"/>
</dbReference>
<evidence type="ECO:0000256" key="1">
    <source>
        <dbReference type="SAM" id="MobiDB-lite"/>
    </source>
</evidence>
<dbReference type="InterPro" id="IPR053175">
    <property type="entry name" value="DHMBA_Reg_Transcription_Factor"/>
</dbReference>
<organism evidence="2 3">
    <name type="scientific">Trichoderma gamsii</name>
    <dbReference type="NCBI Taxonomy" id="398673"/>
    <lineage>
        <taxon>Eukaryota</taxon>
        <taxon>Fungi</taxon>
        <taxon>Dikarya</taxon>
        <taxon>Ascomycota</taxon>
        <taxon>Pezizomycotina</taxon>
        <taxon>Sordariomycetes</taxon>
        <taxon>Hypocreomycetidae</taxon>
        <taxon>Hypocreales</taxon>
        <taxon>Hypocreaceae</taxon>
        <taxon>Trichoderma</taxon>
    </lineage>
</organism>
<comment type="caution">
    <text evidence="2">The sequence shown here is derived from an EMBL/GenBank/DDBJ whole genome shotgun (WGS) entry which is preliminary data.</text>
</comment>
<sequence>MEMKFVDVTERTTQGARSGKKKLKDISERTLSQSYSSSTSSSSSSSSMPALTNAVSRRKQQQQQQQQQEELLPFPTFNFSIPPESVAQVFFFRHYSITGSIRHYEMQKNSAMSALKMMGIVAVGMAGLAISKQDPGVMALARRKYGSTLLSINEAIKTREEVAKESTVAAIIACQESSTQEAWICHLQGAATMLRHWTKDDWDRAMGSIIKRMPAAAHIRQIVQTSPLFNADDELEPAARLFDIICDLAELHSASNEADEVNHIAEKISAAMTIEKELLAWKSDLPERWMYSSGENKLDKAYGPSCHVYACPWQSYIWNHYRICRRMTHSVLLHYLGTLALPVTQVHPALIDACASQREASHKIQAAKMRDLRASMPYILDFYDKSKGNSRLFPQHSGVFGLLASIQAMIGVEGVCKEDAKWLCVMCRYIASRLGIGLALVMERCLQEKS</sequence>
<name>A0A2K0SYJ3_9HYPO</name>
<feature type="compositionally biased region" description="Low complexity" evidence="1">
    <location>
        <begin position="32"/>
        <end position="47"/>
    </location>
</feature>
<dbReference type="AlphaFoldDB" id="A0A2K0SYJ3"/>
<gene>
    <name evidence="2" type="ORF">TGAMA5MH_09700</name>
</gene>